<evidence type="ECO:0000256" key="5">
    <source>
        <dbReference type="RuleBase" id="RU369025"/>
    </source>
</evidence>
<evidence type="ECO:0000313" key="8">
    <source>
        <dbReference type="Proteomes" id="UP001139408"/>
    </source>
</evidence>
<comment type="caution">
    <text evidence="7">The sequence shown here is derived from an EMBL/GenBank/DDBJ whole genome shotgun (WGS) entry which is preliminary data.</text>
</comment>
<comment type="subcellular location">
    <subcellularLocation>
        <location evidence="5">Cell inner membrane</location>
        <topology evidence="5">Multi-pass membrane protein</topology>
    </subcellularLocation>
    <subcellularLocation>
        <location evidence="1">Membrane</location>
    </subcellularLocation>
</comment>
<feature type="transmembrane region" description="Helical" evidence="5">
    <location>
        <begin position="6"/>
        <end position="26"/>
    </location>
</feature>
<organism evidence="7 8">
    <name type="scientific">Shewanella algicola</name>
    <dbReference type="NCBI Taxonomy" id="640633"/>
    <lineage>
        <taxon>Bacteria</taxon>
        <taxon>Pseudomonadati</taxon>
        <taxon>Pseudomonadota</taxon>
        <taxon>Gammaproteobacteria</taxon>
        <taxon>Alteromonadales</taxon>
        <taxon>Shewanellaceae</taxon>
        <taxon>Shewanella</taxon>
    </lineage>
</organism>
<evidence type="ECO:0000256" key="1">
    <source>
        <dbReference type="ARBA" id="ARBA00004370"/>
    </source>
</evidence>
<keyword evidence="5" id="KW-0997">Cell inner membrane</keyword>
<dbReference type="GO" id="GO:0005886">
    <property type="term" value="C:plasma membrane"/>
    <property type="evidence" value="ECO:0007669"/>
    <property type="project" value="UniProtKB-SubCell"/>
</dbReference>
<evidence type="ECO:0000256" key="2">
    <source>
        <dbReference type="ARBA" id="ARBA00022692"/>
    </source>
</evidence>
<evidence type="ECO:0000259" key="6">
    <source>
        <dbReference type="Pfam" id="PF00924"/>
    </source>
</evidence>
<dbReference type="PANTHER" id="PTHR30221:SF8">
    <property type="entry name" value="SMALL-CONDUCTANCE MECHANOSENSITIVE CHANNEL"/>
    <property type="match status" value="1"/>
</dbReference>
<name>A0A9X1Z959_9GAMM</name>
<dbReference type="InterPro" id="IPR010920">
    <property type="entry name" value="LSM_dom_sf"/>
</dbReference>
<dbReference type="InterPro" id="IPR045275">
    <property type="entry name" value="MscS_archaea/bacteria_type"/>
</dbReference>
<dbReference type="PANTHER" id="PTHR30221">
    <property type="entry name" value="SMALL-CONDUCTANCE MECHANOSENSITIVE CHANNEL"/>
    <property type="match status" value="1"/>
</dbReference>
<feature type="transmembrane region" description="Helical" evidence="5">
    <location>
        <begin position="77"/>
        <end position="105"/>
    </location>
</feature>
<dbReference type="GO" id="GO:0008381">
    <property type="term" value="F:mechanosensitive monoatomic ion channel activity"/>
    <property type="evidence" value="ECO:0007669"/>
    <property type="project" value="InterPro"/>
</dbReference>
<keyword evidence="5" id="KW-1003">Cell membrane</keyword>
<keyword evidence="4 5" id="KW-0472">Membrane</keyword>
<reference evidence="7" key="1">
    <citation type="submission" date="2022-01" db="EMBL/GenBank/DDBJ databases">
        <title>Whole genome-based taxonomy of the Shewanellaceae.</title>
        <authorList>
            <person name="Martin-Rodriguez A.J."/>
        </authorList>
    </citation>
    <scope>NUCLEOTIDE SEQUENCE</scope>
    <source>
        <strain evidence="7">DSM 23803</strain>
    </source>
</reference>
<evidence type="ECO:0000256" key="4">
    <source>
        <dbReference type="ARBA" id="ARBA00023136"/>
    </source>
</evidence>
<dbReference type="Proteomes" id="UP001139408">
    <property type="component" value="Unassembled WGS sequence"/>
</dbReference>
<keyword evidence="5" id="KW-0813">Transport</keyword>
<protein>
    <recommendedName>
        <fullName evidence="5">Small-conductance mechanosensitive channel</fullName>
    </recommendedName>
</protein>
<gene>
    <name evidence="7" type="ORF">L2749_18885</name>
</gene>
<evidence type="ECO:0000313" key="7">
    <source>
        <dbReference type="EMBL" id="MCL1107287.1"/>
    </source>
</evidence>
<comment type="subunit">
    <text evidence="5">Homoheptamer.</text>
</comment>
<dbReference type="Gene3D" id="1.10.287.1260">
    <property type="match status" value="1"/>
</dbReference>
<keyword evidence="5" id="KW-0407">Ion channel</keyword>
<dbReference type="RefSeq" id="WP_188926716.1">
    <property type="nucleotide sequence ID" value="NZ_BMQI01000053.1"/>
</dbReference>
<comment type="caution">
    <text evidence="5">Lacks conserved residue(s) required for the propagation of feature annotation.</text>
</comment>
<keyword evidence="5" id="KW-0406">Ion transport</keyword>
<accession>A0A9X1Z959</accession>
<evidence type="ECO:0000256" key="3">
    <source>
        <dbReference type="ARBA" id="ARBA00022989"/>
    </source>
</evidence>
<dbReference type="Pfam" id="PF00924">
    <property type="entry name" value="MS_channel_2nd"/>
    <property type="match status" value="1"/>
</dbReference>
<dbReference type="InterPro" id="IPR006685">
    <property type="entry name" value="MscS_channel_2nd"/>
</dbReference>
<sequence>MFNQLLMCIAYLAVFTFAQRQVSHWIRQQAKKKQVNEVRSRMVTRLISYFMFFVTLSVMAISLGLGYQEVSLFVSSAFAVLGVALFAQWSILSNITAGVLIFFVFPYRIGDRIRIVEKDEDMSGMIVEISLFHILLKRESGDVMTYPNSLLLQKGVVKLPNNQVATQKKPLVERSQSVNNALPT</sequence>
<dbReference type="SUPFAM" id="SSF50182">
    <property type="entry name" value="Sm-like ribonucleoproteins"/>
    <property type="match status" value="1"/>
</dbReference>
<keyword evidence="3 5" id="KW-1133">Transmembrane helix</keyword>
<dbReference type="EMBL" id="JAKILJ010000055">
    <property type="protein sequence ID" value="MCL1107287.1"/>
    <property type="molecule type" value="Genomic_DNA"/>
</dbReference>
<keyword evidence="2 5" id="KW-0812">Transmembrane</keyword>
<comment type="similarity">
    <text evidence="5">Belongs to the MscS (TC 1.A.23) family.</text>
</comment>
<feature type="domain" description="Mechanosensitive ion channel MscS" evidence="6">
    <location>
        <begin position="91"/>
        <end position="155"/>
    </location>
</feature>
<comment type="function">
    <text evidence="5">Mechanosensitive channel that participates in the regulation of osmotic pressure changes within the cell, opening in response to stretch forces in the membrane lipid bilayer, without the need for other proteins. Contributes to normal resistance to hypoosmotic shock. Forms an ion channel of 1.0 nanosiemens conductance with a slight preference for anions.</text>
</comment>
<dbReference type="InterPro" id="IPR023408">
    <property type="entry name" value="MscS_beta-dom_sf"/>
</dbReference>
<feature type="transmembrane region" description="Helical" evidence="5">
    <location>
        <begin position="46"/>
        <end position="65"/>
    </location>
</feature>
<dbReference type="AlphaFoldDB" id="A0A9X1Z959"/>
<keyword evidence="8" id="KW-1185">Reference proteome</keyword>
<dbReference type="Gene3D" id="2.30.30.60">
    <property type="match status" value="1"/>
</dbReference>
<proteinExistence type="inferred from homology"/>